<dbReference type="Proteomes" id="UP001449795">
    <property type="component" value="Chromosome"/>
</dbReference>
<sequence>MTHLPYIAASYGLALGLAVLLGGNAALRLRRAKARLAGLDAAARGRRSASFSRDEARDGGAP</sequence>
<reference evidence="3 4" key="1">
    <citation type="submission" date="2024-04" db="EMBL/GenBank/DDBJ databases">
        <title>Complete genome sequence of Nguyenibacter vanlangesis HBCM-1154, a strain capable of nitrogen fixation, IAA production, and phosphorus solubilization isolated from sugarcane soil.</title>
        <authorList>
            <person name="MY HANH P."/>
        </authorList>
    </citation>
    <scope>NUCLEOTIDE SEQUENCE [LARGE SCALE GENOMIC DNA]</scope>
    <source>
        <strain evidence="3 4">HBCM 1154</strain>
    </source>
</reference>
<evidence type="ECO:0000313" key="4">
    <source>
        <dbReference type="Proteomes" id="UP001449795"/>
    </source>
</evidence>
<evidence type="ECO:0000256" key="1">
    <source>
        <dbReference type="SAM" id="MobiDB-lite"/>
    </source>
</evidence>
<proteinExistence type="predicted"/>
<feature type="transmembrane region" description="Helical" evidence="2">
    <location>
        <begin position="6"/>
        <end position="27"/>
    </location>
</feature>
<keyword evidence="2" id="KW-0812">Transmembrane</keyword>
<feature type="region of interest" description="Disordered" evidence="1">
    <location>
        <begin position="40"/>
        <end position="62"/>
    </location>
</feature>
<keyword evidence="2" id="KW-1133">Transmembrane helix</keyword>
<keyword evidence="2" id="KW-0472">Membrane</keyword>
<evidence type="ECO:0000256" key="2">
    <source>
        <dbReference type="SAM" id="Phobius"/>
    </source>
</evidence>
<keyword evidence="4" id="KW-1185">Reference proteome</keyword>
<feature type="compositionally biased region" description="Basic and acidic residues" evidence="1">
    <location>
        <begin position="52"/>
        <end position="62"/>
    </location>
</feature>
<evidence type="ECO:0000313" key="3">
    <source>
        <dbReference type="EMBL" id="XAE42526.1"/>
    </source>
</evidence>
<protein>
    <recommendedName>
        <fullName evidence="5">Heme exporter protein D</fullName>
    </recommendedName>
</protein>
<name>A0ABZ3D4N1_9PROT</name>
<dbReference type="EMBL" id="CP152276">
    <property type="protein sequence ID" value="XAE42526.1"/>
    <property type="molecule type" value="Genomic_DNA"/>
</dbReference>
<accession>A0ABZ3D4N1</accession>
<organism evidence="3 4">
    <name type="scientific">Nguyenibacter vanlangensis</name>
    <dbReference type="NCBI Taxonomy" id="1216886"/>
    <lineage>
        <taxon>Bacteria</taxon>
        <taxon>Pseudomonadati</taxon>
        <taxon>Pseudomonadota</taxon>
        <taxon>Alphaproteobacteria</taxon>
        <taxon>Acetobacterales</taxon>
        <taxon>Acetobacteraceae</taxon>
        <taxon>Nguyenibacter</taxon>
    </lineage>
</organism>
<dbReference type="RefSeq" id="WP_323990351.1">
    <property type="nucleotide sequence ID" value="NZ_CP152276.1"/>
</dbReference>
<gene>
    <name evidence="3" type="ORF">AAC691_20120</name>
</gene>
<evidence type="ECO:0008006" key="5">
    <source>
        <dbReference type="Google" id="ProtNLM"/>
    </source>
</evidence>